<accession>A0A1G1UXH7</accession>
<dbReference type="EMBL" id="MHBW01000035">
    <property type="protein sequence ID" value="OGY07801.1"/>
    <property type="molecule type" value="Genomic_DNA"/>
</dbReference>
<keyword evidence="1" id="KW-1133">Transmembrane helix</keyword>
<reference evidence="2 3" key="1">
    <citation type="journal article" date="2016" name="Nat. Commun.">
        <title>Thousands of microbial genomes shed light on interconnected biogeochemical processes in an aquifer system.</title>
        <authorList>
            <person name="Anantharaman K."/>
            <person name="Brown C.T."/>
            <person name="Hug L.A."/>
            <person name="Sharon I."/>
            <person name="Castelle C.J."/>
            <person name="Probst A.J."/>
            <person name="Thomas B.C."/>
            <person name="Singh A."/>
            <person name="Wilkins M.J."/>
            <person name="Karaoz U."/>
            <person name="Brodie E.L."/>
            <person name="Williams K.H."/>
            <person name="Hubbard S.S."/>
            <person name="Banfield J.F."/>
        </authorList>
    </citation>
    <scope>NUCLEOTIDE SEQUENCE [LARGE SCALE GENOMIC DNA]</scope>
</reference>
<protein>
    <submittedName>
        <fullName evidence="2">Uncharacterized protein</fullName>
    </submittedName>
</protein>
<proteinExistence type="predicted"/>
<comment type="caution">
    <text evidence="2">The sequence shown here is derived from an EMBL/GenBank/DDBJ whole genome shotgun (WGS) entry which is preliminary data.</text>
</comment>
<dbReference type="Proteomes" id="UP000177967">
    <property type="component" value="Unassembled WGS sequence"/>
</dbReference>
<feature type="transmembrane region" description="Helical" evidence="1">
    <location>
        <begin position="131"/>
        <end position="151"/>
    </location>
</feature>
<sequence length="153" mass="17159">MVELPHAVVGAAIAYKIGNPALALPLSLLSHFALDLLPHWNPHLNREMKEYGHITKRTQKVIISDVVLSLLAGSYIAYQVHPDLKREVVILLGAFMGVLPDLAEAPFFFFRSKNSFLKRLIGLQTKLQFDIPFWPGVASQVLLLIAAFWWVTS</sequence>
<evidence type="ECO:0000256" key="1">
    <source>
        <dbReference type="SAM" id="Phobius"/>
    </source>
</evidence>
<dbReference type="STRING" id="1797513.A2782_01515"/>
<evidence type="ECO:0000313" key="3">
    <source>
        <dbReference type="Proteomes" id="UP000177967"/>
    </source>
</evidence>
<feature type="transmembrane region" description="Helical" evidence="1">
    <location>
        <begin position="61"/>
        <end position="78"/>
    </location>
</feature>
<gene>
    <name evidence="2" type="ORF">A2782_01515</name>
</gene>
<keyword evidence="1" id="KW-0472">Membrane</keyword>
<organism evidence="2 3">
    <name type="scientific">Candidatus Blackburnbacteria bacterium RIFCSPHIGHO2_01_FULL_43_15b</name>
    <dbReference type="NCBI Taxonomy" id="1797513"/>
    <lineage>
        <taxon>Bacteria</taxon>
        <taxon>Candidatus Blackburniibacteriota</taxon>
    </lineage>
</organism>
<name>A0A1G1UXH7_9BACT</name>
<evidence type="ECO:0000313" key="2">
    <source>
        <dbReference type="EMBL" id="OGY07801.1"/>
    </source>
</evidence>
<feature type="transmembrane region" description="Helical" evidence="1">
    <location>
        <begin position="90"/>
        <end position="110"/>
    </location>
</feature>
<keyword evidence="1" id="KW-0812">Transmembrane</keyword>
<dbReference type="AlphaFoldDB" id="A0A1G1UXH7"/>